<keyword evidence="1" id="KW-1133">Transmembrane helix</keyword>
<keyword evidence="1" id="KW-0812">Transmembrane</keyword>
<name>A0A7R9EJ09_9NEOP</name>
<dbReference type="EMBL" id="OB796576">
    <property type="protein sequence ID" value="CAD7433579.1"/>
    <property type="molecule type" value="Genomic_DNA"/>
</dbReference>
<evidence type="ECO:0000313" key="2">
    <source>
        <dbReference type="EMBL" id="CAD7433579.1"/>
    </source>
</evidence>
<gene>
    <name evidence="2" type="ORF">TMSB3V08_LOCUS10250</name>
</gene>
<feature type="transmembrane region" description="Helical" evidence="1">
    <location>
        <begin position="12"/>
        <end position="33"/>
    </location>
</feature>
<keyword evidence="1" id="KW-0472">Membrane</keyword>
<sequence length="174" mass="19889">MIGESWRYTFLKLFLLCIMIQAPCHLLVTVILLTTDFSHSAPQSAELFMGSSTNNFTGDLTTYVKSISNFTASEVSKMAENMLINMTQDYNISSASMNTIIETIRDKGTMIIEQVSQMLYTIIGLVSTVFFSKVRAHYQLLKQINFYIWKNKLIIYFWNLIARIIPWAASSLGR</sequence>
<reference evidence="2" key="1">
    <citation type="submission" date="2020-11" db="EMBL/GenBank/DDBJ databases">
        <authorList>
            <person name="Tran Van P."/>
        </authorList>
    </citation>
    <scope>NUCLEOTIDE SEQUENCE</scope>
</reference>
<evidence type="ECO:0000256" key="1">
    <source>
        <dbReference type="SAM" id="Phobius"/>
    </source>
</evidence>
<feature type="transmembrane region" description="Helical" evidence="1">
    <location>
        <begin position="115"/>
        <end position="132"/>
    </location>
</feature>
<accession>A0A7R9EJ09</accession>
<dbReference type="AlphaFoldDB" id="A0A7R9EJ09"/>
<proteinExistence type="predicted"/>
<organism evidence="2">
    <name type="scientific">Timema monikensis</name>
    <dbReference type="NCBI Taxonomy" id="170555"/>
    <lineage>
        <taxon>Eukaryota</taxon>
        <taxon>Metazoa</taxon>
        <taxon>Ecdysozoa</taxon>
        <taxon>Arthropoda</taxon>
        <taxon>Hexapoda</taxon>
        <taxon>Insecta</taxon>
        <taxon>Pterygota</taxon>
        <taxon>Neoptera</taxon>
        <taxon>Polyneoptera</taxon>
        <taxon>Phasmatodea</taxon>
        <taxon>Timematodea</taxon>
        <taxon>Timematoidea</taxon>
        <taxon>Timematidae</taxon>
        <taxon>Timema</taxon>
    </lineage>
</organism>
<protein>
    <submittedName>
        <fullName evidence="2">Uncharacterized protein</fullName>
    </submittedName>
</protein>
<feature type="transmembrane region" description="Helical" evidence="1">
    <location>
        <begin position="153"/>
        <end position="169"/>
    </location>
</feature>